<dbReference type="GO" id="GO:0009435">
    <property type="term" value="P:NAD+ biosynthetic process"/>
    <property type="evidence" value="ECO:0007669"/>
    <property type="project" value="InterPro"/>
</dbReference>
<evidence type="ECO:0000259" key="2">
    <source>
        <dbReference type="Pfam" id="PF01958"/>
    </source>
</evidence>
<dbReference type="SUPFAM" id="SSF51735">
    <property type="entry name" value="NAD(P)-binding Rossmann-fold domains"/>
    <property type="match status" value="1"/>
</dbReference>
<keyword evidence="4" id="KW-0614">Plasmid</keyword>
<dbReference type="Gene3D" id="3.30.360.10">
    <property type="entry name" value="Dihydrodipicolinate Reductase, domain 2"/>
    <property type="match status" value="1"/>
</dbReference>
<dbReference type="PANTHER" id="PTHR31873">
    <property type="entry name" value="L-ASPARTATE DEHYDROGENASE-RELATED"/>
    <property type="match status" value="1"/>
</dbReference>
<evidence type="ECO:0000259" key="3">
    <source>
        <dbReference type="Pfam" id="PF03447"/>
    </source>
</evidence>
<proteinExistence type="inferred from homology"/>
<dbReference type="GO" id="GO:0033735">
    <property type="term" value="F:aspartate dehydrogenase [NAD(P)+] activity"/>
    <property type="evidence" value="ECO:0007669"/>
    <property type="project" value="InterPro"/>
</dbReference>
<organism evidence="4 5">
    <name type="scientific">Niveispirillum cyanobacteriorum</name>
    <dbReference type="NCBI Taxonomy" id="1612173"/>
    <lineage>
        <taxon>Bacteria</taxon>
        <taxon>Pseudomonadati</taxon>
        <taxon>Pseudomonadota</taxon>
        <taxon>Alphaproteobacteria</taxon>
        <taxon>Rhodospirillales</taxon>
        <taxon>Azospirillaceae</taxon>
        <taxon>Niveispirillum</taxon>
    </lineage>
</organism>
<evidence type="ECO:0000313" key="4">
    <source>
        <dbReference type="EMBL" id="AUN33308.1"/>
    </source>
</evidence>
<protein>
    <submittedName>
        <fullName evidence="4">Uncharacterized protein</fullName>
    </submittedName>
</protein>
<evidence type="ECO:0000313" key="5">
    <source>
        <dbReference type="Proteomes" id="UP000234752"/>
    </source>
</evidence>
<geneLocation type="plasmid" evidence="4 5">
    <name>unnamed1</name>
</geneLocation>
<dbReference type="AlphaFoldDB" id="A0A2K9NJP6"/>
<feature type="domain" description="Aspartate/homoserine dehydrogenase NAD-binding" evidence="3">
    <location>
        <begin position="8"/>
        <end position="114"/>
    </location>
</feature>
<sequence>MARVGIIGFGFVGSGLYRWLAGQPDRYQVAFVHARDPDRLGDVPAELRLTDLSTAPPADLVVEAAHPAITAQFGASLLSRSDYMPLSVSALADDELRARLLAVASAYGHRLLIPHGAMVGVDSLFEWRRQWLDVTITFRKPPASIEPVAGAVAAGGEQILFDGPVREIARRFPRNVNAMVTCALATVGLDRCRGRMISDPAATQLMLQLEAIGTDGSRLFIERQQPAAGVSGSEMFASLCRSVELALRPKQAMEFV</sequence>
<dbReference type="PANTHER" id="PTHR31873:SF6">
    <property type="entry name" value="ASPARTATE DEHYDROGENASE DOMAIN-CONTAINING PROTEIN"/>
    <property type="match status" value="1"/>
</dbReference>
<comment type="similarity">
    <text evidence="1">Belongs to the L-aspartate dehydrogenase family.</text>
</comment>
<dbReference type="OrthoDB" id="8456681at2"/>
<evidence type="ECO:0000256" key="1">
    <source>
        <dbReference type="ARBA" id="ARBA00008331"/>
    </source>
</evidence>
<dbReference type="SUPFAM" id="SSF55347">
    <property type="entry name" value="Glyceraldehyde-3-phosphate dehydrogenase-like, C-terminal domain"/>
    <property type="match status" value="1"/>
</dbReference>
<keyword evidence="5" id="KW-1185">Reference proteome</keyword>
<gene>
    <name evidence="4" type="ORF">C0V82_23335</name>
</gene>
<dbReference type="InterPro" id="IPR036291">
    <property type="entry name" value="NAD(P)-bd_dom_sf"/>
</dbReference>
<dbReference type="Pfam" id="PF03447">
    <property type="entry name" value="NAD_binding_3"/>
    <property type="match status" value="1"/>
</dbReference>
<dbReference type="Gene3D" id="3.40.50.720">
    <property type="entry name" value="NAD(P)-binding Rossmann-like Domain"/>
    <property type="match status" value="1"/>
</dbReference>
<accession>A0A2K9NJP6</accession>
<dbReference type="GO" id="GO:0050661">
    <property type="term" value="F:NADP binding"/>
    <property type="evidence" value="ECO:0007669"/>
    <property type="project" value="InterPro"/>
</dbReference>
<dbReference type="KEGG" id="ncb:C0V82_23335"/>
<dbReference type="RefSeq" id="WP_102114824.1">
    <property type="nucleotide sequence ID" value="NZ_BMGN01000001.1"/>
</dbReference>
<name>A0A2K9NJP6_9PROT</name>
<dbReference type="EMBL" id="CP025613">
    <property type="protein sequence ID" value="AUN33308.1"/>
    <property type="molecule type" value="Genomic_DNA"/>
</dbReference>
<reference evidence="4 5" key="1">
    <citation type="submission" date="2017-12" db="EMBL/GenBank/DDBJ databases">
        <title>Genomes of bacteria within cyanobacterial aggregates.</title>
        <authorList>
            <person name="Cai H."/>
        </authorList>
    </citation>
    <scope>NUCLEOTIDE SEQUENCE [LARGE SCALE GENOMIC DNA]</scope>
    <source>
        <strain evidence="4 5">TH16</strain>
        <plasmid evidence="4 5">unnamed1</plasmid>
    </source>
</reference>
<feature type="domain" description="Aspartate dehydrogenase" evidence="2">
    <location>
        <begin position="157"/>
        <end position="219"/>
    </location>
</feature>
<dbReference type="Proteomes" id="UP000234752">
    <property type="component" value="Plasmid unnamed1"/>
</dbReference>
<dbReference type="InterPro" id="IPR002811">
    <property type="entry name" value="Asp_DH"/>
</dbReference>
<dbReference type="InterPro" id="IPR005106">
    <property type="entry name" value="Asp/hSer_DH_NAD-bd"/>
</dbReference>
<dbReference type="Pfam" id="PF01958">
    <property type="entry name" value="Asp_DH_C"/>
    <property type="match status" value="1"/>
</dbReference>